<dbReference type="PANTHER" id="PTHR10851">
    <property type="entry name" value="PYRIDOXINE-5-PHOSPHATE OXIDASE"/>
    <property type="match status" value="1"/>
</dbReference>
<dbReference type="PANTHER" id="PTHR10851:SF0">
    <property type="entry name" value="PYRIDOXINE-5'-PHOSPHATE OXIDASE"/>
    <property type="match status" value="1"/>
</dbReference>
<evidence type="ECO:0000256" key="2">
    <source>
        <dbReference type="ARBA" id="ARBA00022630"/>
    </source>
</evidence>
<reference evidence="9" key="1">
    <citation type="submission" date="2021-02" db="EMBL/GenBank/DDBJ databases">
        <title>Leucobacter sp. CX169.</title>
        <authorList>
            <person name="Cheng Y."/>
        </authorList>
    </citation>
    <scope>NUCLEOTIDE SEQUENCE [LARGE SCALE GENOMIC DNA]</scope>
    <source>
        <strain evidence="9">JY899</strain>
    </source>
</reference>
<feature type="binding site" evidence="5">
    <location>
        <position position="85"/>
    </location>
    <ligand>
        <name>FMN</name>
        <dbReference type="ChEBI" id="CHEBI:58210"/>
    </ligand>
</feature>
<comment type="caution">
    <text evidence="5">Lacks conserved residue(s) required for the propagation of feature annotation.</text>
</comment>
<evidence type="ECO:0000256" key="5">
    <source>
        <dbReference type="HAMAP-Rule" id="MF_01629"/>
    </source>
</evidence>
<keyword evidence="5" id="KW-0664">Pyridoxine biosynthesis</keyword>
<comment type="caution">
    <text evidence="8">The sequence shown here is derived from an EMBL/GenBank/DDBJ whole genome shotgun (WGS) entry which is preliminary data.</text>
</comment>
<keyword evidence="9" id="KW-1185">Reference proteome</keyword>
<evidence type="ECO:0000313" key="9">
    <source>
        <dbReference type="Proteomes" id="UP000705983"/>
    </source>
</evidence>
<feature type="binding site" evidence="5">
    <location>
        <begin position="195"/>
        <end position="197"/>
    </location>
    <ligand>
        <name>substrate</name>
    </ligand>
</feature>
<comment type="pathway">
    <text evidence="5">Cofactor metabolism; pyridoxal 5'-phosphate salvage; pyridoxal 5'-phosphate from pyridoxamine 5'-phosphate: step 1/1.</text>
</comment>
<evidence type="ECO:0000256" key="1">
    <source>
        <dbReference type="ARBA" id="ARBA00007301"/>
    </source>
</evidence>
<dbReference type="Pfam" id="PF10590">
    <property type="entry name" value="PNP_phzG_C"/>
    <property type="match status" value="1"/>
</dbReference>
<dbReference type="InterPro" id="IPR011576">
    <property type="entry name" value="Pyridox_Oxase_N"/>
</dbReference>
<comment type="function">
    <text evidence="5">Catalyzes the oxidation of either pyridoxine 5'-phosphate (PNP) or pyridoxamine 5'-phosphate (PMP) into pyridoxal 5'-phosphate (PLP).</text>
</comment>
<evidence type="ECO:0000256" key="4">
    <source>
        <dbReference type="ARBA" id="ARBA00023002"/>
    </source>
</evidence>
<keyword evidence="2 5" id="KW-0285">Flavoprotein</keyword>
<evidence type="ECO:0000313" key="8">
    <source>
        <dbReference type="EMBL" id="MBM9432880.1"/>
    </source>
</evidence>
<proteinExistence type="inferred from homology"/>
<dbReference type="EC" id="1.4.3.5" evidence="5"/>
<dbReference type="NCBIfam" id="NF004231">
    <property type="entry name" value="PRK05679.1"/>
    <property type="match status" value="1"/>
</dbReference>
<keyword evidence="3 5" id="KW-0288">FMN</keyword>
<feature type="binding site" evidence="5">
    <location>
        <begin position="79"/>
        <end position="80"/>
    </location>
    <ligand>
        <name>FMN</name>
        <dbReference type="ChEBI" id="CHEBI:58210"/>
    </ligand>
</feature>
<organism evidence="8 9">
    <name type="scientific">Flaviflexus equikiangi</name>
    <dbReference type="NCBI Taxonomy" id="2758573"/>
    <lineage>
        <taxon>Bacteria</taxon>
        <taxon>Bacillati</taxon>
        <taxon>Actinomycetota</taxon>
        <taxon>Actinomycetes</taxon>
        <taxon>Actinomycetales</taxon>
        <taxon>Actinomycetaceae</taxon>
        <taxon>Flaviflexus</taxon>
    </lineage>
</organism>
<dbReference type="Gene3D" id="2.30.110.10">
    <property type="entry name" value="Electron Transport, Fmn-binding Protein, Chain A"/>
    <property type="match status" value="1"/>
</dbReference>
<feature type="binding site" evidence="5">
    <location>
        <position position="130"/>
    </location>
    <ligand>
        <name>substrate</name>
    </ligand>
</feature>
<dbReference type="InterPro" id="IPR012349">
    <property type="entry name" value="Split_barrel_FMN-bd"/>
</dbReference>
<feature type="domain" description="Pyridoxamine 5'-phosphate oxidase N-terminal" evidence="6">
    <location>
        <begin position="37"/>
        <end position="149"/>
    </location>
</feature>
<name>A0ABS2TDZ6_9ACTO</name>
<feature type="binding site" evidence="5">
    <location>
        <position position="189"/>
    </location>
    <ligand>
        <name>FMN</name>
        <dbReference type="ChEBI" id="CHEBI:58210"/>
    </ligand>
</feature>
<evidence type="ECO:0000259" key="6">
    <source>
        <dbReference type="Pfam" id="PF01243"/>
    </source>
</evidence>
<dbReference type="Proteomes" id="UP000705983">
    <property type="component" value="Unassembled WGS sequence"/>
</dbReference>
<comment type="pathway">
    <text evidence="5">Cofactor metabolism; pyridoxal 5'-phosphate salvage; pyridoxal 5'-phosphate from pyridoxine 5'-phosphate: step 1/1.</text>
</comment>
<feature type="binding site" evidence="5">
    <location>
        <position position="126"/>
    </location>
    <ligand>
        <name>substrate</name>
    </ligand>
</feature>
<comment type="subunit">
    <text evidence="5">Homodimer.</text>
</comment>
<feature type="binding site" evidence="5">
    <location>
        <position position="199"/>
    </location>
    <ligand>
        <name>FMN</name>
        <dbReference type="ChEBI" id="CHEBI:58210"/>
    </ligand>
</feature>
<feature type="binding site" evidence="5">
    <location>
        <position position="134"/>
    </location>
    <ligand>
        <name>substrate</name>
    </ligand>
</feature>
<dbReference type="PIRSF" id="PIRSF000190">
    <property type="entry name" value="Pyd_amn-ph_oxd"/>
    <property type="match status" value="1"/>
</dbReference>
<comment type="catalytic activity">
    <reaction evidence="5">
        <text>pyridoxamine 5'-phosphate + O2 + H2O = pyridoxal 5'-phosphate + H2O2 + NH4(+)</text>
        <dbReference type="Rhea" id="RHEA:15817"/>
        <dbReference type="ChEBI" id="CHEBI:15377"/>
        <dbReference type="ChEBI" id="CHEBI:15379"/>
        <dbReference type="ChEBI" id="CHEBI:16240"/>
        <dbReference type="ChEBI" id="CHEBI:28938"/>
        <dbReference type="ChEBI" id="CHEBI:58451"/>
        <dbReference type="ChEBI" id="CHEBI:597326"/>
        <dbReference type="EC" id="1.4.3.5"/>
    </reaction>
</comment>
<dbReference type="PROSITE" id="PS01064">
    <property type="entry name" value="PYRIDOX_OXIDASE"/>
    <property type="match status" value="1"/>
</dbReference>
<dbReference type="HAMAP" id="MF_01629">
    <property type="entry name" value="PdxH"/>
    <property type="match status" value="1"/>
</dbReference>
<dbReference type="NCBIfam" id="TIGR00558">
    <property type="entry name" value="pdxH"/>
    <property type="match status" value="1"/>
</dbReference>
<feature type="domain" description="Pyridoxine 5'-phosphate oxidase dimerisation C-terminal" evidence="7">
    <location>
        <begin position="176"/>
        <end position="216"/>
    </location>
</feature>
<keyword evidence="4 5" id="KW-0560">Oxidoreductase</keyword>
<gene>
    <name evidence="5 8" type="primary">pdxH</name>
    <name evidence="8" type="ORF">JVW63_04080</name>
</gene>
<sequence>MALENGKIYDQRDYDSGTLGESDLPASPRALFESWLSEAFDHGLRDPNAMVISTVDDRGIPSSRVVLARGADERGIVFYTNYESRKGREIAQNPRVSLLFHWRELDRVVRIEGRAARVSEEESDAYFDSRHPLSRIGSTASPQSSVITKDELAARITALTAGVESGEIELTRPAHWGGYLVVPDEVEFWQGRPSRLHDRFRYRRDAGSWRIDRLAP</sequence>
<dbReference type="GO" id="GO:0004733">
    <property type="term" value="F:pyridoxamine phosphate oxidase activity"/>
    <property type="evidence" value="ECO:0007669"/>
    <property type="project" value="UniProtKB-EC"/>
</dbReference>
<comment type="similarity">
    <text evidence="1 5">Belongs to the pyridoxamine 5'-phosphate oxidase family.</text>
</comment>
<protein>
    <recommendedName>
        <fullName evidence="5">Pyridoxine/pyridoxamine 5'-phosphate oxidase</fullName>
        <ecNumber evidence="5">1.4.3.5</ecNumber>
    </recommendedName>
    <alternativeName>
        <fullName evidence="5">PNP/PMP oxidase</fullName>
        <shortName evidence="5">PNPOx</shortName>
    </alternativeName>
    <alternativeName>
        <fullName evidence="5">Pyridoxal 5'-phosphate synthase</fullName>
    </alternativeName>
</protein>
<comment type="catalytic activity">
    <reaction evidence="5">
        <text>pyridoxine 5'-phosphate + O2 = pyridoxal 5'-phosphate + H2O2</text>
        <dbReference type="Rhea" id="RHEA:15149"/>
        <dbReference type="ChEBI" id="CHEBI:15379"/>
        <dbReference type="ChEBI" id="CHEBI:16240"/>
        <dbReference type="ChEBI" id="CHEBI:58589"/>
        <dbReference type="ChEBI" id="CHEBI:597326"/>
        <dbReference type="EC" id="1.4.3.5"/>
    </reaction>
</comment>
<dbReference type="Pfam" id="PF01243">
    <property type="entry name" value="PNPOx_N"/>
    <property type="match status" value="1"/>
</dbReference>
<evidence type="ECO:0000259" key="7">
    <source>
        <dbReference type="Pfam" id="PF10590"/>
    </source>
</evidence>
<evidence type="ECO:0000256" key="3">
    <source>
        <dbReference type="ARBA" id="ARBA00022643"/>
    </source>
</evidence>
<dbReference type="InterPro" id="IPR019740">
    <property type="entry name" value="Pyridox_Oxase_CS"/>
</dbReference>
<feature type="binding site" evidence="5">
    <location>
        <begin position="64"/>
        <end position="69"/>
    </location>
    <ligand>
        <name>FMN</name>
        <dbReference type="ChEBI" id="CHEBI:58210"/>
    </ligand>
</feature>
<feature type="binding site" evidence="5">
    <location>
        <position position="86"/>
    </location>
    <ligand>
        <name>FMN</name>
        <dbReference type="ChEBI" id="CHEBI:58210"/>
    </ligand>
</feature>
<dbReference type="EMBL" id="JAFFJS010000002">
    <property type="protein sequence ID" value="MBM9432880.1"/>
    <property type="molecule type" value="Genomic_DNA"/>
</dbReference>
<dbReference type="InterPro" id="IPR000659">
    <property type="entry name" value="Pyridox_Oxase"/>
</dbReference>
<feature type="binding site" evidence="5">
    <location>
        <position position="69"/>
    </location>
    <ligand>
        <name>substrate</name>
    </ligand>
</feature>
<comment type="cofactor">
    <cofactor evidence="5">
        <name>FMN</name>
        <dbReference type="ChEBI" id="CHEBI:58210"/>
    </cofactor>
    <text evidence="5">Binds 1 FMN per subunit.</text>
</comment>
<dbReference type="SUPFAM" id="SSF50475">
    <property type="entry name" value="FMN-binding split barrel"/>
    <property type="match status" value="1"/>
</dbReference>
<feature type="binding site" evidence="5">
    <location>
        <begin position="143"/>
        <end position="144"/>
    </location>
    <ligand>
        <name>FMN</name>
        <dbReference type="ChEBI" id="CHEBI:58210"/>
    </ligand>
</feature>
<dbReference type="RefSeq" id="WP_187996272.1">
    <property type="nucleotide sequence ID" value="NZ_JACEXG010000002.1"/>
</dbReference>
<accession>A0ABS2TDZ6</accession>
<dbReference type="InterPro" id="IPR019576">
    <property type="entry name" value="Pyridoxamine_oxidase_dimer_C"/>
</dbReference>